<keyword evidence="2" id="KW-1185">Reference proteome</keyword>
<dbReference type="EMBL" id="VSRR010007281">
    <property type="protein sequence ID" value="MPC46593.1"/>
    <property type="molecule type" value="Genomic_DNA"/>
</dbReference>
<protein>
    <submittedName>
        <fullName evidence="1">Uncharacterized protein</fullName>
    </submittedName>
</protein>
<evidence type="ECO:0000313" key="1">
    <source>
        <dbReference type="EMBL" id="MPC46593.1"/>
    </source>
</evidence>
<name>A0A5B7FNF7_PORTR</name>
<proteinExistence type="predicted"/>
<gene>
    <name evidence="1" type="ORF">E2C01_040315</name>
</gene>
<reference evidence="1 2" key="1">
    <citation type="submission" date="2019-05" db="EMBL/GenBank/DDBJ databases">
        <title>Another draft genome of Portunus trituberculatus and its Hox gene families provides insights of decapod evolution.</title>
        <authorList>
            <person name="Jeong J.-H."/>
            <person name="Song I."/>
            <person name="Kim S."/>
            <person name="Choi T."/>
            <person name="Kim D."/>
            <person name="Ryu S."/>
            <person name="Kim W."/>
        </authorList>
    </citation>
    <scope>NUCLEOTIDE SEQUENCE [LARGE SCALE GENOMIC DNA]</scope>
    <source>
        <tissue evidence="1">Muscle</tissue>
    </source>
</reference>
<sequence>MWAFHGNLWAKGGTFLGTSYLKAHPLGNRCPERGSPTYTRTVDRIRTRALGDPSDPKARMVPLYHIFHYTPSTRVSIPSYPYISTSSSVHMSSFSIFTLPIHYINSLPSTFHPSIR</sequence>
<organism evidence="1 2">
    <name type="scientific">Portunus trituberculatus</name>
    <name type="common">Swimming crab</name>
    <name type="synonym">Neptunus trituberculatus</name>
    <dbReference type="NCBI Taxonomy" id="210409"/>
    <lineage>
        <taxon>Eukaryota</taxon>
        <taxon>Metazoa</taxon>
        <taxon>Ecdysozoa</taxon>
        <taxon>Arthropoda</taxon>
        <taxon>Crustacea</taxon>
        <taxon>Multicrustacea</taxon>
        <taxon>Malacostraca</taxon>
        <taxon>Eumalacostraca</taxon>
        <taxon>Eucarida</taxon>
        <taxon>Decapoda</taxon>
        <taxon>Pleocyemata</taxon>
        <taxon>Brachyura</taxon>
        <taxon>Eubrachyura</taxon>
        <taxon>Portunoidea</taxon>
        <taxon>Portunidae</taxon>
        <taxon>Portuninae</taxon>
        <taxon>Portunus</taxon>
    </lineage>
</organism>
<comment type="caution">
    <text evidence="1">The sequence shown here is derived from an EMBL/GenBank/DDBJ whole genome shotgun (WGS) entry which is preliminary data.</text>
</comment>
<accession>A0A5B7FNF7</accession>
<dbReference type="AlphaFoldDB" id="A0A5B7FNF7"/>
<evidence type="ECO:0000313" key="2">
    <source>
        <dbReference type="Proteomes" id="UP000324222"/>
    </source>
</evidence>
<dbReference type="Proteomes" id="UP000324222">
    <property type="component" value="Unassembled WGS sequence"/>
</dbReference>